<protein>
    <submittedName>
        <fullName evidence="2">Uncharacterized protein</fullName>
    </submittedName>
</protein>
<sequence>MHFDWIIDQDDIVDPNYLVKQSMKLISPVFGSEDDRYKFKIELDTTKMVFSLLVVNSDENVLYGFRIRVSGLFNQLLQRRMPDFQNIENAWLRWHPVNLESIPKADGDGSGEDCTSESSPKGASL</sequence>
<keyword evidence="3" id="KW-1185">Reference proteome</keyword>
<organism evidence="2 3">
    <name type="scientific">Trichuris trichiura</name>
    <name type="common">Whipworm</name>
    <name type="synonym">Trichocephalus trichiurus</name>
    <dbReference type="NCBI Taxonomy" id="36087"/>
    <lineage>
        <taxon>Eukaryota</taxon>
        <taxon>Metazoa</taxon>
        <taxon>Ecdysozoa</taxon>
        <taxon>Nematoda</taxon>
        <taxon>Enoplea</taxon>
        <taxon>Dorylaimia</taxon>
        <taxon>Trichinellida</taxon>
        <taxon>Trichuridae</taxon>
        <taxon>Trichuris</taxon>
    </lineage>
</organism>
<feature type="compositionally biased region" description="Polar residues" evidence="1">
    <location>
        <begin position="116"/>
        <end position="125"/>
    </location>
</feature>
<dbReference type="Proteomes" id="UP000030665">
    <property type="component" value="Unassembled WGS sequence"/>
</dbReference>
<reference evidence="2" key="2">
    <citation type="submission" date="2014-03" db="EMBL/GenBank/DDBJ databases">
        <title>The whipworm genome and dual-species transcriptomics of an intimate host-pathogen interaction.</title>
        <authorList>
            <person name="Foth B.J."/>
            <person name="Tsai I.J."/>
            <person name="Reid A.J."/>
            <person name="Bancroft A.J."/>
            <person name="Nichol S."/>
            <person name="Tracey A."/>
            <person name="Holroyd N."/>
            <person name="Cotton J.A."/>
            <person name="Stanley E.J."/>
            <person name="Zarowiecki M."/>
            <person name="Liu J.Z."/>
            <person name="Huckvale T."/>
            <person name="Cooper P.J."/>
            <person name="Grencis R.K."/>
            <person name="Berriman M."/>
        </authorList>
    </citation>
    <scope>NUCLEOTIDE SEQUENCE [LARGE SCALE GENOMIC DNA]</scope>
</reference>
<proteinExistence type="predicted"/>
<evidence type="ECO:0000313" key="3">
    <source>
        <dbReference type="Proteomes" id="UP000030665"/>
    </source>
</evidence>
<reference evidence="2" key="1">
    <citation type="submission" date="2014-01" db="EMBL/GenBank/DDBJ databases">
        <authorList>
            <person name="Aslett M."/>
        </authorList>
    </citation>
    <scope>NUCLEOTIDE SEQUENCE</scope>
</reference>
<evidence type="ECO:0000313" key="2">
    <source>
        <dbReference type="EMBL" id="CDW56677.1"/>
    </source>
</evidence>
<dbReference type="EMBL" id="HG806067">
    <property type="protein sequence ID" value="CDW56677.1"/>
    <property type="molecule type" value="Genomic_DNA"/>
</dbReference>
<dbReference type="AlphaFoldDB" id="A0A077Z8B8"/>
<name>A0A077Z8B8_TRITR</name>
<feature type="region of interest" description="Disordered" evidence="1">
    <location>
        <begin position="102"/>
        <end position="125"/>
    </location>
</feature>
<gene>
    <name evidence="2" type="ORF">TTRE_0000495901</name>
</gene>
<accession>A0A077Z8B8</accession>
<evidence type="ECO:0000256" key="1">
    <source>
        <dbReference type="SAM" id="MobiDB-lite"/>
    </source>
</evidence>